<reference evidence="8" key="1">
    <citation type="journal article" date="2011" name="Genome Biol. Evol.">
        <title>Massive genomic decay in Serratia symbiotica, a recently evolved symbiont of aphids.</title>
        <authorList>
            <person name="Burke G.R."/>
            <person name="Moran N.A."/>
        </authorList>
    </citation>
    <scope>NUCLEOTIDE SEQUENCE [LARGE SCALE GENOMIC DNA]</scope>
    <source>
        <strain evidence="8">Tucson</strain>
    </source>
</reference>
<proteinExistence type="inferred from homology"/>
<dbReference type="InterPro" id="IPR003688">
    <property type="entry name" value="TraG/VirD4"/>
</dbReference>
<name>E9CQL5_9GAMM</name>
<dbReference type="InterPro" id="IPR027417">
    <property type="entry name" value="P-loop_NTPase"/>
</dbReference>
<sequence length="168" mass="19503">RESLLVNGDESECPSIREKVANNGTEREQYLLRDALNKIKEYNDLGDEPRSSTEGTFLKKLNLFTLPLFRKATDRNDFDLRLLRKERMTIYLGINADDLKIADDFLNLFFNFAIDISMRENPDFETDNKYDVLFLLDEFPAVGAMHYIKKASGFIAGFKLKLLTIYQN</sequence>
<gene>
    <name evidence="7" type="primary">taxB</name>
    <name evidence="7" type="ORF">SSYM_0184</name>
</gene>
<evidence type="ECO:0000256" key="4">
    <source>
        <dbReference type="ARBA" id="ARBA00022692"/>
    </source>
</evidence>
<keyword evidence="6" id="KW-0472">Membrane</keyword>
<protein>
    <submittedName>
        <fullName evidence="7">Putative TaxB conjugal transfer protein</fullName>
    </submittedName>
</protein>
<dbReference type="GO" id="GO:0005886">
    <property type="term" value="C:plasma membrane"/>
    <property type="evidence" value="ECO:0007669"/>
    <property type="project" value="UniProtKB-SubCell"/>
</dbReference>
<accession>E9CQL5</accession>
<comment type="subcellular location">
    <subcellularLocation>
        <location evidence="1">Cell membrane</location>
        <topology evidence="1">Multi-pass membrane protein</topology>
    </subcellularLocation>
</comment>
<keyword evidence="8" id="KW-1185">Reference proteome</keyword>
<feature type="non-terminal residue" evidence="7">
    <location>
        <position position="168"/>
    </location>
</feature>
<organism evidence="7 8">
    <name type="scientific">Serratia symbiotica str. Tucson</name>
    <dbReference type="NCBI Taxonomy" id="914128"/>
    <lineage>
        <taxon>Bacteria</taxon>
        <taxon>Pseudomonadati</taxon>
        <taxon>Pseudomonadota</taxon>
        <taxon>Gammaproteobacteria</taxon>
        <taxon>Enterobacterales</taxon>
        <taxon>Yersiniaceae</taxon>
        <taxon>Serratia</taxon>
        <taxon>Serratia symbiotica</taxon>
    </lineage>
</organism>
<dbReference type="AlphaFoldDB" id="E9CQL5"/>
<comment type="similarity">
    <text evidence="2">Belongs to the VirD4/TraG family.</text>
</comment>
<dbReference type="EMBL" id="GL636331">
    <property type="protein sequence ID" value="EFW11155.1"/>
    <property type="molecule type" value="Genomic_DNA"/>
</dbReference>
<evidence type="ECO:0000313" key="7">
    <source>
        <dbReference type="EMBL" id="EFW11155.1"/>
    </source>
</evidence>
<dbReference type="Proteomes" id="UP000013568">
    <property type="component" value="Unassembled WGS sequence"/>
</dbReference>
<dbReference type="PANTHER" id="PTHR37937:SF1">
    <property type="entry name" value="CONJUGATIVE TRANSFER: DNA TRANSPORT"/>
    <property type="match status" value="1"/>
</dbReference>
<evidence type="ECO:0000256" key="6">
    <source>
        <dbReference type="ARBA" id="ARBA00023136"/>
    </source>
</evidence>
<keyword evidence="4" id="KW-0812">Transmembrane</keyword>
<keyword evidence="5" id="KW-1133">Transmembrane helix</keyword>
<dbReference type="HOGENOM" id="CLU_1590026_0_0_6"/>
<feature type="non-terminal residue" evidence="7">
    <location>
        <position position="1"/>
    </location>
</feature>
<evidence type="ECO:0000256" key="5">
    <source>
        <dbReference type="ARBA" id="ARBA00022989"/>
    </source>
</evidence>
<keyword evidence="3" id="KW-1003">Cell membrane</keyword>
<dbReference type="PANTHER" id="PTHR37937">
    <property type="entry name" value="CONJUGATIVE TRANSFER: DNA TRANSPORT"/>
    <property type="match status" value="1"/>
</dbReference>
<evidence type="ECO:0000256" key="1">
    <source>
        <dbReference type="ARBA" id="ARBA00004651"/>
    </source>
</evidence>
<evidence type="ECO:0000313" key="8">
    <source>
        <dbReference type="Proteomes" id="UP000013568"/>
    </source>
</evidence>
<evidence type="ECO:0000256" key="3">
    <source>
        <dbReference type="ARBA" id="ARBA00022475"/>
    </source>
</evidence>
<evidence type="ECO:0000256" key="2">
    <source>
        <dbReference type="ARBA" id="ARBA00008806"/>
    </source>
</evidence>
<dbReference type="Gene3D" id="3.40.50.300">
    <property type="entry name" value="P-loop containing nucleotide triphosphate hydrolases"/>
    <property type="match status" value="1"/>
</dbReference>
<dbReference type="InterPro" id="IPR051539">
    <property type="entry name" value="T4SS-coupling_protein"/>
</dbReference>
<dbReference type="Pfam" id="PF02534">
    <property type="entry name" value="T4SS-DNA_transf"/>
    <property type="match status" value="1"/>
</dbReference>